<dbReference type="KEGG" id="rga:RGR602_PB00392"/>
<keyword evidence="1" id="KW-0614">Plasmid</keyword>
<accession>A0A0B4XBF1</accession>
<dbReference type="Proteomes" id="UP000031368">
    <property type="component" value="Plasmid pRgalR602b"/>
</dbReference>
<reference evidence="1 2" key="1">
    <citation type="submission" date="2013-11" db="EMBL/GenBank/DDBJ databases">
        <title>Complete genome sequence of Rhizobium gallicum bv. gallicum R602.</title>
        <authorList>
            <person name="Bustos P."/>
            <person name="Santamaria R.I."/>
            <person name="Lozano L."/>
            <person name="Acosta J.L."/>
            <person name="Ormeno-Orrillo E."/>
            <person name="Rogel M.A."/>
            <person name="Romero D."/>
            <person name="Cevallos M.A."/>
            <person name="Martinez-Romero E."/>
            <person name="Gonzalez V."/>
        </authorList>
    </citation>
    <scope>NUCLEOTIDE SEQUENCE [LARGE SCALE GENOMIC DNA]</scope>
    <source>
        <strain evidence="1 2">R602</strain>
        <plasmid evidence="1 2">pRgalR602b</plasmid>
    </source>
</reference>
<dbReference type="HOGENOM" id="CLU_1804637_0_0_5"/>
<dbReference type="EMBL" id="CP006879">
    <property type="protein sequence ID" value="AJD43923.1"/>
    <property type="molecule type" value="Genomic_DNA"/>
</dbReference>
<organism evidence="1 2">
    <name type="scientific">Rhizobium gallicum bv. gallicum R602sp</name>
    <dbReference type="NCBI Taxonomy" id="1041138"/>
    <lineage>
        <taxon>Bacteria</taxon>
        <taxon>Pseudomonadati</taxon>
        <taxon>Pseudomonadota</taxon>
        <taxon>Alphaproteobacteria</taxon>
        <taxon>Hyphomicrobiales</taxon>
        <taxon>Rhizobiaceae</taxon>
        <taxon>Rhizobium/Agrobacterium group</taxon>
        <taxon>Rhizobium</taxon>
    </lineage>
</organism>
<geneLocation type="plasmid" evidence="1 2">
    <name>pRgalR602b</name>
</geneLocation>
<protein>
    <submittedName>
        <fullName evidence="1">Uncharacterized protein</fullName>
    </submittedName>
</protein>
<gene>
    <name evidence="1" type="ORF">RGR602_PB00392</name>
</gene>
<proteinExistence type="predicted"/>
<name>A0A0B4XBF1_9HYPH</name>
<sequence>MSICICRGHKSAIDQTDARSASVEAGLSLAAFLSSPSNVTSSAVSRSLPRETGKSWQRKSFHSWKPITRRRDFRLRAIQNRGHHVRGACLLAPFPKALKDPGQFVKKFAEKKFKEKVKKVEDKIKDPIGSTVEDILNPGGIIE</sequence>
<evidence type="ECO:0000313" key="2">
    <source>
        <dbReference type="Proteomes" id="UP000031368"/>
    </source>
</evidence>
<evidence type="ECO:0000313" key="1">
    <source>
        <dbReference type="EMBL" id="AJD43923.1"/>
    </source>
</evidence>
<dbReference type="AlphaFoldDB" id="A0A0B4XBF1"/>
<keyword evidence="2" id="KW-1185">Reference proteome</keyword>